<dbReference type="GO" id="GO:0016832">
    <property type="term" value="F:aldehyde-lyase activity"/>
    <property type="evidence" value="ECO:0007669"/>
    <property type="project" value="TreeGrafter"/>
</dbReference>
<dbReference type="RefSeq" id="WP_052812656.1">
    <property type="nucleotide sequence ID" value="NZ_CDNC01000050.1"/>
</dbReference>
<dbReference type="InterPro" id="IPR050197">
    <property type="entry name" value="Aldolase_class_II_sugar_metab"/>
</dbReference>
<evidence type="ECO:0000313" key="3">
    <source>
        <dbReference type="EMBL" id="CEM63355.1"/>
    </source>
</evidence>
<evidence type="ECO:0000256" key="2">
    <source>
        <dbReference type="ARBA" id="ARBA00023239"/>
    </source>
</evidence>
<dbReference type="InterPro" id="IPR001303">
    <property type="entry name" value="Aldolase_II/adducin_N"/>
</dbReference>
<sequence>MKEISAKEINESIRGLQSGNIAVNLQSIFIKTAENAFITVAPHSSEQEITASDLQKLNSKQLQRTNNTVFRIFSHHADISAVIACSPKFCAVAASCYKRIPPVLDDMAQIVGVYAEVVELEDQNRILRLFKKNHALIIKNNADGIGAIAAGRDLAQAAAAALILEKSAQVFIEAQYLGGAKALHWFNAKRMNHGYRTKYSKMNTNVRHLSERDYSRKIAADELELRAKIVEMGKQLVRENLMQGTWGNISVRLNNHQMLVTPSGIDYFSLSPYDIVLVDLESLEHEGSLKPTSEKLIHADLLKKNKDINCIIHTHPLHCGAYIAAHKPLIVTAPEIKSILKGNVAIADYAASGTKKLAENILRAIKENSACFMANHGLVVCGSSLEDALKKCRTIEAYARSELDKLLHTGNA</sequence>
<accession>A0A0B7H281</accession>
<dbReference type="AlphaFoldDB" id="A0A0B7H281"/>
<dbReference type="SMART" id="SM01007">
    <property type="entry name" value="Aldolase_II"/>
    <property type="match status" value="1"/>
</dbReference>
<dbReference type="GO" id="GO:0019323">
    <property type="term" value="P:pentose catabolic process"/>
    <property type="evidence" value="ECO:0007669"/>
    <property type="project" value="TreeGrafter"/>
</dbReference>
<dbReference type="PANTHER" id="PTHR22789:SF0">
    <property type="entry name" value="3-OXO-TETRONATE 4-PHOSPHATE DECARBOXYLASE-RELATED"/>
    <property type="match status" value="1"/>
</dbReference>
<dbReference type="Proteomes" id="UP000042527">
    <property type="component" value="Unassembled WGS sequence"/>
</dbReference>
<organism evidence="3 4">
    <name type="scientific">Treponema phagedenis</name>
    <dbReference type="NCBI Taxonomy" id="162"/>
    <lineage>
        <taxon>Bacteria</taxon>
        <taxon>Pseudomonadati</taxon>
        <taxon>Spirochaetota</taxon>
        <taxon>Spirochaetia</taxon>
        <taxon>Spirochaetales</taxon>
        <taxon>Treponemataceae</taxon>
        <taxon>Treponema</taxon>
    </lineage>
</organism>
<dbReference type="Gene3D" id="3.40.225.10">
    <property type="entry name" value="Class II aldolase/adducin N-terminal domain"/>
    <property type="match status" value="2"/>
</dbReference>
<keyword evidence="2" id="KW-0456">Lyase</keyword>
<keyword evidence="1" id="KW-0479">Metal-binding</keyword>
<evidence type="ECO:0000256" key="1">
    <source>
        <dbReference type="ARBA" id="ARBA00022723"/>
    </source>
</evidence>
<protein>
    <submittedName>
        <fullName evidence="3">Putative L-ribulose-5-phosphate 4-epimerase</fullName>
    </submittedName>
</protein>
<dbReference type="EMBL" id="CDNC01000050">
    <property type="protein sequence ID" value="CEM63355.1"/>
    <property type="molecule type" value="Genomic_DNA"/>
</dbReference>
<dbReference type="OrthoDB" id="9794581at2"/>
<dbReference type="PANTHER" id="PTHR22789">
    <property type="entry name" value="FUCULOSE PHOSPHATE ALDOLASE"/>
    <property type="match status" value="1"/>
</dbReference>
<dbReference type="SUPFAM" id="SSF53639">
    <property type="entry name" value="AraD/HMP-PK domain-like"/>
    <property type="match status" value="2"/>
</dbReference>
<evidence type="ECO:0000313" key="4">
    <source>
        <dbReference type="Proteomes" id="UP000042527"/>
    </source>
</evidence>
<dbReference type="GO" id="GO:0046872">
    <property type="term" value="F:metal ion binding"/>
    <property type="evidence" value="ECO:0007669"/>
    <property type="project" value="UniProtKB-KW"/>
</dbReference>
<name>A0A0B7H281_TREPH</name>
<gene>
    <name evidence="3" type="ORF">TPHV1_80108</name>
</gene>
<dbReference type="GO" id="GO:0005829">
    <property type="term" value="C:cytosol"/>
    <property type="evidence" value="ECO:0007669"/>
    <property type="project" value="TreeGrafter"/>
</dbReference>
<keyword evidence="4" id="KW-1185">Reference proteome</keyword>
<dbReference type="InterPro" id="IPR036409">
    <property type="entry name" value="Aldolase_II/adducin_N_sf"/>
</dbReference>
<reference evidence="4" key="1">
    <citation type="submission" date="2015-01" db="EMBL/GenBank/DDBJ databases">
        <authorList>
            <person name="Manzoor Shahid"/>
            <person name="Zubair Saima"/>
        </authorList>
    </citation>
    <scope>NUCLEOTIDE SEQUENCE [LARGE SCALE GENOMIC DNA]</scope>
    <source>
        <strain evidence="4">V1</strain>
    </source>
</reference>
<proteinExistence type="predicted"/>
<dbReference type="Pfam" id="PF00596">
    <property type="entry name" value="Aldolase_II"/>
    <property type="match status" value="2"/>
</dbReference>